<sequence length="82" mass="9298">MPSQCVDMCLQLLLGVRTRFPSVHERFALKIFVGPQIKNVATRNTQNPLLQPWNFIICVLLFSCCSIFLLSSTVLVINIFLS</sequence>
<keyword evidence="1" id="KW-1133">Transmembrane helix</keyword>
<name>A0A3Q3LZP4_9TELE</name>
<dbReference type="InParanoid" id="A0A3Q3LZP4"/>
<dbReference type="AlphaFoldDB" id="A0A3Q3LZP4"/>
<evidence type="ECO:0000313" key="2">
    <source>
        <dbReference type="Ensembl" id="ENSMAMP00000020093.2"/>
    </source>
</evidence>
<accession>A0A3Q3LZP4</accession>
<evidence type="ECO:0000313" key="3">
    <source>
        <dbReference type="Proteomes" id="UP000261640"/>
    </source>
</evidence>
<protein>
    <submittedName>
        <fullName evidence="2">Uncharacterized protein</fullName>
    </submittedName>
</protein>
<keyword evidence="3" id="KW-1185">Reference proteome</keyword>
<reference evidence="2" key="1">
    <citation type="submission" date="2025-08" db="UniProtKB">
        <authorList>
            <consortium name="Ensembl"/>
        </authorList>
    </citation>
    <scope>IDENTIFICATION</scope>
</reference>
<dbReference type="Proteomes" id="UP000261640">
    <property type="component" value="Unplaced"/>
</dbReference>
<keyword evidence="1" id="KW-0472">Membrane</keyword>
<proteinExistence type="predicted"/>
<dbReference type="Ensembl" id="ENSMAMT00000020625.2">
    <property type="protein sequence ID" value="ENSMAMP00000020093.2"/>
    <property type="gene ID" value="ENSMAMG00000013527.2"/>
</dbReference>
<reference evidence="2" key="2">
    <citation type="submission" date="2025-09" db="UniProtKB">
        <authorList>
            <consortium name="Ensembl"/>
        </authorList>
    </citation>
    <scope>IDENTIFICATION</scope>
</reference>
<organism evidence="2 3">
    <name type="scientific">Mastacembelus armatus</name>
    <name type="common">zig-zag eel</name>
    <dbReference type="NCBI Taxonomy" id="205130"/>
    <lineage>
        <taxon>Eukaryota</taxon>
        <taxon>Metazoa</taxon>
        <taxon>Chordata</taxon>
        <taxon>Craniata</taxon>
        <taxon>Vertebrata</taxon>
        <taxon>Euteleostomi</taxon>
        <taxon>Actinopterygii</taxon>
        <taxon>Neopterygii</taxon>
        <taxon>Teleostei</taxon>
        <taxon>Neoteleostei</taxon>
        <taxon>Acanthomorphata</taxon>
        <taxon>Anabantaria</taxon>
        <taxon>Synbranchiformes</taxon>
        <taxon>Mastacembelidae</taxon>
        <taxon>Mastacembelus</taxon>
    </lineage>
</organism>
<feature type="transmembrane region" description="Helical" evidence="1">
    <location>
        <begin position="53"/>
        <end position="81"/>
    </location>
</feature>
<keyword evidence="1" id="KW-0812">Transmembrane</keyword>
<evidence type="ECO:0000256" key="1">
    <source>
        <dbReference type="SAM" id="Phobius"/>
    </source>
</evidence>